<name>A0A368YAJ4_9BURK</name>
<reference evidence="1 2" key="1">
    <citation type="submission" date="2018-07" db="EMBL/GenBank/DDBJ databases">
        <title>Genomic Encyclopedia of Type Strains, Phase IV (KMG-IV): sequencing the most valuable type-strain genomes for metagenomic binning, comparative biology and taxonomic classification.</title>
        <authorList>
            <person name="Goeker M."/>
        </authorList>
    </citation>
    <scope>NUCLEOTIDE SEQUENCE [LARGE SCALE GENOMIC DNA]</scope>
    <source>
        <strain evidence="1 2">DSM 21634</strain>
    </source>
</reference>
<dbReference type="AlphaFoldDB" id="A0A368YAJ4"/>
<dbReference type="Proteomes" id="UP000252884">
    <property type="component" value="Unassembled WGS sequence"/>
</dbReference>
<dbReference type="OrthoDB" id="499748at2"/>
<dbReference type="InterPro" id="IPR045538">
    <property type="entry name" value="CIS_TMP"/>
</dbReference>
<keyword evidence="2" id="KW-1185">Reference proteome</keyword>
<proteinExistence type="predicted"/>
<dbReference type="RefSeq" id="WP_114466510.1">
    <property type="nucleotide sequence ID" value="NZ_QPJK01000001.1"/>
</dbReference>
<organism evidence="1 2">
    <name type="scientific">Pseudorhodoferax soli</name>
    <dbReference type="NCBI Taxonomy" id="545864"/>
    <lineage>
        <taxon>Bacteria</taxon>
        <taxon>Pseudomonadati</taxon>
        <taxon>Pseudomonadota</taxon>
        <taxon>Betaproteobacteria</taxon>
        <taxon>Burkholderiales</taxon>
        <taxon>Comamonadaceae</taxon>
    </lineage>
</organism>
<evidence type="ECO:0000313" key="2">
    <source>
        <dbReference type="Proteomes" id="UP000252884"/>
    </source>
</evidence>
<protein>
    <submittedName>
        <fullName evidence="1">Uncharacterized protein</fullName>
    </submittedName>
</protein>
<accession>A0A368YAJ4</accession>
<evidence type="ECO:0000313" key="1">
    <source>
        <dbReference type="EMBL" id="RCW76448.1"/>
    </source>
</evidence>
<sequence>MHLIEHLQVDAAFDGGLAAPEAEARLAAFAQGEALRIIDDLFDAACGPDEVWHIDELALDLGEVPADRMEETWAQRLRERLQERLSDLRGPAGMAAAQRRAGAVQRTRPQARLEALLHYLRHGHMPWQAHGEDPQRLGAEVLQHSATALAAALRALDDRPRLLRRLAAQFDAGWLAALVQALMPGEPAAAARLLQAGALASGTGRGSENGALLWQAVLEQALAHAGSPHAVSVALLRAQLRVALDAGDVTPHASDPLLALASAWAPLLRSDRTWLQGTLQRLGDSAAVRRRIARAVPEALLAQLKALWLGTDQAATAQDLGGAAEAGAAAAADEGAAPHDEGAPDRLDTLLHYLLHGHMPWDARGADAQRLAAEVLEQDAPALAAALRTMGDRPRLLRRLVAQFDAASLAALVQALLPGEPAAARRLLEAAAPATRAGRGNAGAALLWEAVLGEALDHAGTPQRFGQALLRAQLRLALDAGDVTPHASDPLLALAAVWAPLLQDDRAWLRTTLQRLGDGVAVRQRLLRALPGAVAAQAMALWRGDGPADTAPTHAAGRAGGQGPAGLPALLHYLRHGHLPVPASEDAQQLATALLRDDGPALAAALRALDARPRLLDRLATQFHADWLAGLVHALMPGEPAAAARLLQATAHTATVPAGSAVLAWQAVLGQAMAHPALPARGGPALPAAGPAAASLVLPDAAASRHGSDTADTAETADTADALAPLLHYLRHGHLSDRAGPDAQQLAATALRRSPIALAAALRAMDDRPRLVRRLATQFDAAWLGALVQALMPGQPTAVARLLQVATPAAGASPGTARAALLWEAVLAHALASSAAQPGTGVALLRLQLQAALEAGVATAQANDPLLALAPAWAPLLQADGAWLKATLQRQAEPAAVRQRLVRAMPEALLPQVLALWWGHALTGAVQNWIASVAAGTQAAAAELAGRRQLLWQATLQHAQQSSAALFDAAAYAEDVRTQIVAVPAQSTPRWFDRAVQAATAVLAAAAAALGWTARARRAPAAPSAPLVPAATLSPPGLPAPAFEFPPPELPETLPVGNAGLVLVASYMPRLFAMLGLADERAFVDAAAALRGVQLLQLLVTGEADAPEPALVLNKLLCGVEQATPVARVFEASAAERDAIDGLLGAVVQHWKVLGTTSVAGLRETFLRREGRLQHQDDAWQLQVVPGPFDMLIDQLPWGYATIRHPWMKQVLHVEWR</sequence>
<dbReference type="Pfam" id="PF19268">
    <property type="entry name" value="CIS_TMP"/>
    <property type="match status" value="3"/>
</dbReference>
<gene>
    <name evidence="1" type="ORF">DES41_1011054</name>
</gene>
<dbReference type="EMBL" id="QPJK01000001">
    <property type="protein sequence ID" value="RCW76448.1"/>
    <property type="molecule type" value="Genomic_DNA"/>
</dbReference>
<comment type="caution">
    <text evidence="1">The sequence shown here is derived from an EMBL/GenBank/DDBJ whole genome shotgun (WGS) entry which is preliminary data.</text>
</comment>